<proteinExistence type="predicted"/>
<organism evidence="1 2">
    <name type="scientific">Penicillium cf. griseofulvum</name>
    <dbReference type="NCBI Taxonomy" id="2972120"/>
    <lineage>
        <taxon>Eukaryota</taxon>
        <taxon>Fungi</taxon>
        <taxon>Dikarya</taxon>
        <taxon>Ascomycota</taxon>
        <taxon>Pezizomycotina</taxon>
        <taxon>Eurotiomycetes</taxon>
        <taxon>Eurotiomycetidae</taxon>
        <taxon>Eurotiales</taxon>
        <taxon>Aspergillaceae</taxon>
        <taxon>Penicillium</taxon>
    </lineage>
</organism>
<evidence type="ECO:0000313" key="1">
    <source>
        <dbReference type="EMBL" id="KAJ5200400.1"/>
    </source>
</evidence>
<sequence>SSSEAFTLEILQIKFSLNANHYREQGSFDFLPGENSEKEILDAVRISYKLQSILPIETVISLYKQIQANTDCLIDYKVKHNSSRQFFLSAIDSSPNQGHLIVSSDSVVLPNDQNSSDISVDTRYQSFSNDFDKYLPDGLNISLPNNSDIISHDSAIDLNDNH</sequence>
<reference evidence="1" key="2">
    <citation type="journal article" date="2023" name="IMA Fungus">
        <title>Comparative genomic study of the Penicillium genus elucidates a diverse pangenome and 15 lateral gene transfer events.</title>
        <authorList>
            <person name="Petersen C."/>
            <person name="Sorensen T."/>
            <person name="Nielsen M.R."/>
            <person name="Sondergaard T.E."/>
            <person name="Sorensen J.L."/>
            <person name="Fitzpatrick D.A."/>
            <person name="Frisvad J.C."/>
            <person name="Nielsen K.L."/>
        </authorList>
    </citation>
    <scope>NUCLEOTIDE SEQUENCE</scope>
    <source>
        <strain evidence="1">IBT 16849</strain>
    </source>
</reference>
<feature type="non-terminal residue" evidence="1">
    <location>
        <position position="162"/>
    </location>
</feature>
<comment type="caution">
    <text evidence="1">The sequence shown here is derived from an EMBL/GenBank/DDBJ whole genome shotgun (WGS) entry which is preliminary data.</text>
</comment>
<reference evidence="1" key="1">
    <citation type="submission" date="2022-11" db="EMBL/GenBank/DDBJ databases">
        <authorList>
            <person name="Petersen C."/>
        </authorList>
    </citation>
    <scope>NUCLEOTIDE SEQUENCE</scope>
    <source>
        <strain evidence="1">IBT 16849</strain>
    </source>
</reference>
<dbReference type="EMBL" id="JAPQKP010000003">
    <property type="protein sequence ID" value="KAJ5200400.1"/>
    <property type="molecule type" value="Genomic_DNA"/>
</dbReference>
<dbReference type="OrthoDB" id="4368596at2759"/>
<dbReference type="Proteomes" id="UP001150879">
    <property type="component" value="Unassembled WGS sequence"/>
</dbReference>
<evidence type="ECO:0000313" key="2">
    <source>
        <dbReference type="Proteomes" id="UP001150879"/>
    </source>
</evidence>
<name>A0A9W9JTP3_9EURO</name>
<dbReference type="AlphaFoldDB" id="A0A9W9JTP3"/>
<gene>
    <name evidence="1" type="ORF">N7472_005604</name>
</gene>
<accession>A0A9W9JTP3</accession>
<protein>
    <submittedName>
        <fullName evidence="1">Uncharacterized protein</fullName>
    </submittedName>
</protein>
<keyword evidence="2" id="KW-1185">Reference proteome</keyword>